<evidence type="ECO:0000259" key="8">
    <source>
        <dbReference type="SMART" id="SM00662"/>
    </source>
</evidence>
<dbReference type="SMART" id="SM00662">
    <property type="entry name" value="RPOLD"/>
    <property type="match status" value="1"/>
</dbReference>
<dbReference type="Pfam" id="PF01193">
    <property type="entry name" value="RNA_pol_L"/>
    <property type="match status" value="1"/>
</dbReference>
<comment type="subcellular location">
    <subcellularLocation>
        <location evidence="2">Nucleus</location>
    </subcellularLocation>
</comment>
<accession>A0A7S1KSC8</accession>
<keyword evidence="5" id="KW-0804">Transcription</keyword>
<evidence type="ECO:0000256" key="1">
    <source>
        <dbReference type="ARBA" id="ARBA00004026"/>
    </source>
</evidence>
<evidence type="ECO:0000256" key="4">
    <source>
        <dbReference type="ARBA" id="ARBA00022478"/>
    </source>
</evidence>
<evidence type="ECO:0000256" key="3">
    <source>
        <dbReference type="ARBA" id="ARBA00022083"/>
    </source>
</evidence>
<dbReference type="Gene3D" id="2.170.120.12">
    <property type="entry name" value="DNA-directed RNA polymerase, insert domain"/>
    <property type="match status" value="1"/>
</dbReference>
<dbReference type="InterPro" id="IPR050518">
    <property type="entry name" value="Rpo3/RPB3_RNA_Pol_subunit"/>
</dbReference>
<feature type="domain" description="DNA-directed RNA polymerase RpoA/D/Rpb3-type" evidence="8">
    <location>
        <begin position="77"/>
        <end position="366"/>
    </location>
</feature>
<dbReference type="GO" id="GO:0005736">
    <property type="term" value="C:RNA polymerase I complex"/>
    <property type="evidence" value="ECO:0007669"/>
    <property type="project" value="TreeGrafter"/>
</dbReference>
<gene>
    <name evidence="9" type="ORF">PCOS0759_LOCUS6833</name>
</gene>
<keyword evidence="4" id="KW-0240">DNA-directed RNA polymerase</keyword>
<dbReference type="InterPro" id="IPR036603">
    <property type="entry name" value="RBP11-like"/>
</dbReference>
<dbReference type="Pfam" id="PF01000">
    <property type="entry name" value="RNA_pol_A_bac"/>
    <property type="match status" value="1"/>
</dbReference>
<dbReference type="InterPro" id="IPR033901">
    <property type="entry name" value="RNAPI/III_AC40"/>
</dbReference>
<evidence type="ECO:0000256" key="5">
    <source>
        <dbReference type="ARBA" id="ARBA00023163"/>
    </source>
</evidence>
<dbReference type="GO" id="GO:0046983">
    <property type="term" value="F:protein dimerization activity"/>
    <property type="evidence" value="ECO:0007669"/>
    <property type="project" value="InterPro"/>
</dbReference>
<dbReference type="HAMAP" id="MF_00320">
    <property type="entry name" value="RNApol_arch_Rpo3"/>
    <property type="match status" value="1"/>
</dbReference>
<keyword evidence="6" id="KW-0539">Nucleus</keyword>
<reference evidence="9" key="1">
    <citation type="submission" date="2021-01" db="EMBL/GenBank/DDBJ databases">
        <authorList>
            <person name="Corre E."/>
            <person name="Pelletier E."/>
            <person name="Niang G."/>
            <person name="Scheremetjew M."/>
            <person name="Finn R."/>
            <person name="Kale V."/>
            <person name="Holt S."/>
            <person name="Cochrane G."/>
            <person name="Meng A."/>
            <person name="Brown T."/>
            <person name="Cohen L."/>
        </authorList>
    </citation>
    <scope>NUCLEOTIDE SEQUENCE</scope>
    <source>
        <strain evidence="9">WS</strain>
    </source>
</reference>
<evidence type="ECO:0000256" key="6">
    <source>
        <dbReference type="ARBA" id="ARBA00023242"/>
    </source>
</evidence>
<dbReference type="GO" id="GO:0006351">
    <property type="term" value="P:DNA-templated transcription"/>
    <property type="evidence" value="ECO:0007669"/>
    <property type="project" value="InterPro"/>
</dbReference>
<dbReference type="InterPro" id="IPR011262">
    <property type="entry name" value="DNA-dir_RNA_pol_insert"/>
</dbReference>
<sequence>MPSKDQSGSAVNKIRDFLRVDNDAPKHTRSFAYHSSFQQEHQPQTTAPKITVKQLKKTQKHYNLEKERFDEIETDEEMLLDVENITPAMANALRRIMIAEVPTMAVHYVVINRNTSILKDEILAHRLGLIPILADPSKFRFKSGDTMKKTLIEVQSGPNRVVHNRELPSKLYETETILFQLKVKCKRTSGGKIVNSQVFSRDLKWVPFGNQAETFTERPIRAVHDDILIAKLAPGQELDIDLYCEKGTGADHAKFSPVATATYRLLPHIEFKQTVRGNDAKYLVQKCPMRVFDIEDDVAVVANQRHCTMCRECIREDGWENKIGLFRKKQHFIFSIESTGIMTPSEIFKMALKVLYTKAYNQLKEIEAVEATEIEEEENVATFK</sequence>
<dbReference type="InterPro" id="IPR022842">
    <property type="entry name" value="RNAP_Rpo3/Rpb3/RPAC1"/>
</dbReference>
<dbReference type="GO" id="GO:0003677">
    <property type="term" value="F:DNA binding"/>
    <property type="evidence" value="ECO:0007669"/>
    <property type="project" value="InterPro"/>
</dbReference>
<dbReference type="NCBIfam" id="NF001988">
    <property type="entry name" value="PRK00783.1"/>
    <property type="match status" value="1"/>
</dbReference>
<organism evidence="9">
    <name type="scientific">Percolomonas cosmopolitus</name>
    <dbReference type="NCBI Taxonomy" id="63605"/>
    <lineage>
        <taxon>Eukaryota</taxon>
        <taxon>Discoba</taxon>
        <taxon>Heterolobosea</taxon>
        <taxon>Tetramitia</taxon>
        <taxon>Eutetramitia</taxon>
        <taxon>Percolomonadidae</taxon>
        <taxon>Percolomonas</taxon>
    </lineage>
</organism>
<evidence type="ECO:0000313" key="9">
    <source>
        <dbReference type="EMBL" id="CAD9083579.1"/>
    </source>
</evidence>
<dbReference type="SUPFAM" id="SSF55257">
    <property type="entry name" value="RBP11-like subunits of RNA polymerase"/>
    <property type="match status" value="1"/>
</dbReference>
<dbReference type="Gene3D" id="3.30.1360.10">
    <property type="entry name" value="RNA polymerase, RBP11-like subunit"/>
    <property type="match status" value="1"/>
</dbReference>
<dbReference type="InterPro" id="IPR036643">
    <property type="entry name" value="RNApol_insert_sf"/>
</dbReference>
<comment type="similarity">
    <text evidence="7">Belongs to the archaeal Rpo3/eukaryotic RPB3 RNA polymerase subunit family.</text>
</comment>
<dbReference type="GO" id="GO:0003899">
    <property type="term" value="F:DNA-directed RNA polymerase activity"/>
    <property type="evidence" value="ECO:0007669"/>
    <property type="project" value="InterPro"/>
</dbReference>
<name>A0A7S1KSC8_9EUKA</name>
<comment type="function">
    <text evidence="1">DNA-dependent RNA polymerase catalyzes the transcription of DNA into RNA using the four ribonucleoside triphosphates as substrates.</text>
</comment>
<dbReference type="EMBL" id="HBGD01008297">
    <property type="protein sequence ID" value="CAD9083579.1"/>
    <property type="molecule type" value="Transcribed_RNA"/>
</dbReference>
<dbReference type="SUPFAM" id="SSF56553">
    <property type="entry name" value="Insert subdomain of RNA polymerase alpha subunit"/>
    <property type="match status" value="1"/>
</dbReference>
<dbReference type="GO" id="GO:0005666">
    <property type="term" value="C:RNA polymerase III complex"/>
    <property type="evidence" value="ECO:0007669"/>
    <property type="project" value="TreeGrafter"/>
</dbReference>
<evidence type="ECO:0000256" key="7">
    <source>
        <dbReference type="ARBA" id="ARBA00025804"/>
    </source>
</evidence>
<dbReference type="InterPro" id="IPR011263">
    <property type="entry name" value="DNA-dir_RNA_pol_RpoA/D/Rpb3"/>
</dbReference>
<evidence type="ECO:0000256" key="2">
    <source>
        <dbReference type="ARBA" id="ARBA00004123"/>
    </source>
</evidence>
<proteinExistence type="inferred from homology"/>
<dbReference type="CDD" id="cd07032">
    <property type="entry name" value="RNAP_I_II_AC40"/>
    <property type="match status" value="1"/>
</dbReference>
<protein>
    <recommendedName>
        <fullName evidence="3">DNA-directed RNA polymerases I and III subunit RPAC1</fullName>
    </recommendedName>
</protein>
<dbReference type="PROSITE" id="PS00446">
    <property type="entry name" value="RNA_POL_D_30KD"/>
    <property type="match status" value="1"/>
</dbReference>
<dbReference type="PANTHER" id="PTHR11800">
    <property type="entry name" value="DNA-DIRECTED RNA POLYMERASE"/>
    <property type="match status" value="1"/>
</dbReference>
<dbReference type="AlphaFoldDB" id="A0A7S1KSC8"/>
<dbReference type="PANTHER" id="PTHR11800:SF13">
    <property type="entry name" value="DNA-DIRECTED RNA POLYMERASES I AND III SUBUNIT RPAC1"/>
    <property type="match status" value="1"/>
</dbReference>
<dbReference type="InterPro" id="IPR001514">
    <property type="entry name" value="DNA-dir_RNA_pol_30-40kDasu_CS"/>
</dbReference>